<gene>
    <name evidence="3" type="ORF">KHLLAP_LOCUS2175</name>
</gene>
<dbReference type="InterPro" id="IPR005152">
    <property type="entry name" value="Lipase_secreted"/>
</dbReference>
<dbReference type="Gene3D" id="1.10.260.130">
    <property type="match status" value="1"/>
</dbReference>
<evidence type="ECO:0000256" key="2">
    <source>
        <dbReference type="SAM" id="SignalP"/>
    </source>
</evidence>
<organism evidence="3 4">
    <name type="scientific">Anthostomella pinea</name>
    <dbReference type="NCBI Taxonomy" id="933095"/>
    <lineage>
        <taxon>Eukaryota</taxon>
        <taxon>Fungi</taxon>
        <taxon>Dikarya</taxon>
        <taxon>Ascomycota</taxon>
        <taxon>Pezizomycotina</taxon>
        <taxon>Sordariomycetes</taxon>
        <taxon>Xylariomycetidae</taxon>
        <taxon>Xylariales</taxon>
        <taxon>Xylariaceae</taxon>
        <taxon>Anthostomella</taxon>
    </lineage>
</organism>
<evidence type="ECO:0000256" key="1">
    <source>
        <dbReference type="ARBA" id="ARBA00022801"/>
    </source>
</evidence>
<accession>A0AAI8YEF5</accession>
<comment type="caution">
    <text evidence="3">The sequence shown here is derived from an EMBL/GenBank/DDBJ whole genome shotgun (WGS) entry which is preliminary data.</text>
</comment>
<dbReference type="AlphaFoldDB" id="A0AAI8YEF5"/>
<dbReference type="Proteomes" id="UP001295740">
    <property type="component" value="Unassembled WGS sequence"/>
</dbReference>
<keyword evidence="1" id="KW-0378">Hydrolase</keyword>
<protein>
    <submittedName>
        <fullName evidence="3">Uu.00g045600.m01.CDS01</fullName>
    </submittedName>
</protein>
<dbReference type="PANTHER" id="PTHR34853:SF5">
    <property type="entry name" value="LIP-DOMAIN-CONTAINING PROTEIN-RELATED"/>
    <property type="match status" value="1"/>
</dbReference>
<evidence type="ECO:0000313" key="3">
    <source>
        <dbReference type="EMBL" id="CAJ2501707.1"/>
    </source>
</evidence>
<dbReference type="InterPro" id="IPR029058">
    <property type="entry name" value="AB_hydrolase_fold"/>
</dbReference>
<dbReference type="EMBL" id="CAUWAG010000003">
    <property type="protein sequence ID" value="CAJ2501707.1"/>
    <property type="molecule type" value="Genomic_DNA"/>
</dbReference>
<reference evidence="3" key="1">
    <citation type="submission" date="2023-10" db="EMBL/GenBank/DDBJ databases">
        <authorList>
            <person name="Hackl T."/>
        </authorList>
    </citation>
    <scope>NUCLEOTIDE SEQUENCE</scope>
</reference>
<keyword evidence="4" id="KW-1185">Reference proteome</keyword>
<keyword evidence="2" id="KW-0732">Signal</keyword>
<sequence>MHFLAALLLPLSGLLITGSHGFGVSHAHQTREQPGVQVPNNAMPPSQDPWYTAPAGFETAAPGTILRIRTDPSNITAVLDDCVAAYNILYRTTDARYAASWAVTTLLVPREPVGGSNSSSGNNSSVEEQEKKSALLSYQIWYNTASVDGSPSYLLSTSFASNDMIGIPPATEDIGAALARGWFVVVPDFEGPLAAFGAGPQAAHAVLDSVRAVFESDAFPGERMGEEGEDRNEGDTRVALWGYSGGSLASTFAAERQTAYAPKVRFAGMAIGGLVPNLTEVLHSLTNTALSGLAPQLLLGLTAEFPAARAFLVSQLNAYNASTFLAALNLTRDQSIVAYANQDIGAYFAGGSLETFLAAPEMARVIANNGVQGHHGIPQMPVFAYEAIADQASHIASSDDLIDIFCALDVNVLYQRNTVGDHGTEVVNGQPRALAFLDAVLGGLYGERYNATGCTWQDVTVDVAAS</sequence>
<feature type="signal peptide" evidence="2">
    <location>
        <begin position="1"/>
        <end position="21"/>
    </location>
</feature>
<feature type="chain" id="PRO_5042529141" evidence="2">
    <location>
        <begin position="22"/>
        <end position="466"/>
    </location>
</feature>
<evidence type="ECO:0000313" key="4">
    <source>
        <dbReference type="Proteomes" id="UP001295740"/>
    </source>
</evidence>
<dbReference type="Gene3D" id="3.40.50.1820">
    <property type="entry name" value="alpha/beta hydrolase"/>
    <property type="match status" value="1"/>
</dbReference>
<name>A0AAI8YEF5_9PEZI</name>
<dbReference type="SUPFAM" id="SSF53474">
    <property type="entry name" value="alpha/beta-Hydrolases"/>
    <property type="match status" value="1"/>
</dbReference>
<dbReference type="PANTHER" id="PTHR34853">
    <property type="match status" value="1"/>
</dbReference>
<proteinExistence type="predicted"/>
<dbReference type="GO" id="GO:0004806">
    <property type="term" value="F:triacylglycerol lipase activity"/>
    <property type="evidence" value="ECO:0007669"/>
    <property type="project" value="InterPro"/>
</dbReference>
<dbReference type="GO" id="GO:0016042">
    <property type="term" value="P:lipid catabolic process"/>
    <property type="evidence" value="ECO:0007669"/>
    <property type="project" value="InterPro"/>
</dbReference>
<dbReference type="Pfam" id="PF03583">
    <property type="entry name" value="LIP"/>
    <property type="match status" value="1"/>
</dbReference>